<protein>
    <submittedName>
        <fullName evidence="3">WYL domain-containing protein</fullName>
    </submittedName>
</protein>
<evidence type="ECO:0000259" key="1">
    <source>
        <dbReference type="Pfam" id="PF08279"/>
    </source>
</evidence>
<evidence type="ECO:0000313" key="3">
    <source>
        <dbReference type="EMBL" id="GAA1501092.1"/>
    </source>
</evidence>
<dbReference type="RefSeq" id="WP_344499763.1">
    <property type="nucleotide sequence ID" value="NZ_BAAAQD010000001.1"/>
</dbReference>
<sequence>MESPASRALLALELVQASPGITADRLAARLGVSERAARRSIAVLRDAGIPIESVRGPYGGYRVGRGLRPPPLTFTAAEALALVMAVLDGHHDAGDPASPVGAALGKLVRALPEQVAAQADAVRRATAPAPDRAAARPDPQITATLVQACAGFRRLRVSYRNESGTEWDGEVDPWSVVVRHGRWYLICWSHASGARRAYRIDRMLDVALLDTRFDPPTPFDPVAVLEEHLAFGWEYTADLVLHRPLGELSGRVPAALGRLEPLDDASCRLIGSTGNPWWYAEQLAALPCDFRIVGGPELRHTARAIGRRLLDAAGPTPG</sequence>
<dbReference type="Gene3D" id="1.10.10.10">
    <property type="entry name" value="Winged helix-like DNA-binding domain superfamily/Winged helix DNA-binding domain"/>
    <property type="match status" value="1"/>
</dbReference>
<evidence type="ECO:0000313" key="4">
    <source>
        <dbReference type="Proteomes" id="UP001501470"/>
    </source>
</evidence>
<dbReference type="PANTHER" id="PTHR34580">
    <property type="match status" value="1"/>
</dbReference>
<dbReference type="InterPro" id="IPR026881">
    <property type="entry name" value="WYL_dom"/>
</dbReference>
<dbReference type="PANTHER" id="PTHR34580:SF3">
    <property type="entry name" value="PROTEIN PAFB"/>
    <property type="match status" value="1"/>
</dbReference>
<dbReference type="InterPro" id="IPR013196">
    <property type="entry name" value="HTH_11"/>
</dbReference>
<organism evidence="3 4">
    <name type="scientific">Dactylosporangium maewongense</name>
    <dbReference type="NCBI Taxonomy" id="634393"/>
    <lineage>
        <taxon>Bacteria</taxon>
        <taxon>Bacillati</taxon>
        <taxon>Actinomycetota</taxon>
        <taxon>Actinomycetes</taxon>
        <taxon>Micromonosporales</taxon>
        <taxon>Micromonosporaceae</taxon>
        <taxon>Dactylosporangium</taxon>
    </lineage>
</organism>
<dbReference type="InterPro" id="IPR036388">
    <property type="entry name" value="WH-like_DNA-bd_sf"/>
</dbReference>
<keyword evidence="4" id="KW-1185">Reference proteome</keyword>
<dbReference type="EMBL" id="BAAAQD010000001">
    <property type="protein sequence ID" value="GAA1501092.1"/>
    <property type="molecule type" value="Genomic_DNA"/>
</dbReference>
<comment type="caution">
    <text evidence="3">The sequence shown here is derived from an EMBL/GenBank/DDBJ whole genome shotgun (WGS) entry which is preliminary data.</text>
</comment>
<name>A0ABN1ZMB9_9ACTN</name>
<reference evidence="3 4" key="1">
    <citation type="journal article" date="2019" name="Int. J. Syst. Evol. Microbiol.">
        <title>The Global Catalogue of Microorganisms (GCM) 10K type strain sequencing project: providing services to taxonomists for standard genome sequencing and annotation.</title>
        <authorList>
            <consortium name="The Broad Institute Genomics Platform"/>
            <consortium name="The Broad Institute Genome Sequencing Center for Infectious Disease"/>
            <person name="Wu L."/>
            <person name="Ma J."/>
        </authorList>
    </citation>
    <scope>NUCLEOTIDE SEQUENCE [LARGE SCALE GENOMIC DNA]</scope>
    <source>
        <strain evidence="3 4">JCM 15933</strain>
    </source>
</reference>
<gene>
    <name evidence="3" type="ORF">GCM10009827_009080</name>
</gene>
<feature type="domain" description="WYL" evidence="2">
    <location>
        <begin position="141"/>
        <end position="207"/>
    </location>
</feature>
<proteinExistence type="predicted"/>
<dbReference type="InterPro" id="IPR036390">
    <property type="entry name" value="WH_DNA-bd_sf"/>
</dbReference>
<dbReference type="SUPFAM" id="SSF46785">
    <property type="entry name" value="Winged helix' DNA-binding domain"/>
    <property type="match status" value="1"/>
</dbReference>
<dbReference type="PROSITE" id="PS52050">
    <property type="entry name" value="WYL"/>
    <property type="match status" value="1"/>
</dbReference>
<dbReference type="Pfam" id="PF13280">
    <property type="entry name" value="WYL"/>
    <property type="match status" value="1"/>
</dbReference>
<evidence type="ECO:0000259" key="2">
    <source>
        <dbReference type="Pfam" id="PF13280"/>
    </source>
</evidence>
<dbReference type="InterPro" id="IPR051534">
    <property type="entry name" value="CBASS_pafABC_assoc_protein"/>
</dbReference>
<accession>A0ABN1ZMB9</accession>
<dbReference type="Pfam" id="PF08279">
    <property type="entry name" value="HTH_11"/>
    <property type="match status" value="1"/>
</dbReference>
<feature type="domain" description="Helix-turn-helix type 11" evidence="1">
    <location>
        <begin position="8"/>
        <end position="62"/>
    </location>
</feature>
<dbReference type="Proteomes" id="UP001501470">
    <property type="component" value="Unassembled WGS sequence"/>
</dbReference>